<sequence length="86" mass="8663">MEPFTALTATWVSVPPWAATTIGVSVATPVAPFRGATVTRAAAAGEEAGADPPGVAVLVEQEAVTRARASSPAPAPRLEPRIACPT</sequence>
<comment type="caution">
    <text evidence="2">The sequence shown here is derived from an EMBL/GenBank/DDBJ whole genome shotgun (WGS) entry which is preliminary data.</text>
</comment>
<accession>A0ABP6KHK6</accession>
<evidence type="ECO:0000313" key="3">
    <source>
        <dbReference type="Proteomes" id="UP001499930"/>
    </source>
</evidence>
<evidence type="ECO:0000313" key="2">
    <source>
        <dbReference type="EMBL" id="GAA3010724.1"/>
    </source>
</evidence>
<reference evidence="3" key="1">
    <citation type="journal article" date="2019" name="Int. J. Syst. Evol. Microbiol.">
        <title>The Global Catalogue of Microorganisms (GCM) 10K type strain sequencing project: providing services to taxonomists for standard genome sequencing and annotation.</title>
        <authorList>
            <consortium name="The Broad Institute Genomics Platform"/>
            <consortium name="The Broad Institute Genome Sequencing Center for Infectious Disease"/>
            <person name="Wu L."/>
            <person name="Ma J."/>
        </authorList>
    </citation>
    <scope>NUCLEOTIDE SEQUENCE [LARGE SCALE GENOMIC DNA]</scope>
    <source>
        <strain evidence="3">JCM 3106</strain>
    </source>
</reference>
<gene>
    <name evidence="2" type="ORF">GCM10017559_36600</name>
</gene>
<evidence type="ECO:0008006" key="4">
    <source>
        <dbReference type="Google" id="ProtNLM"/>
    </source>
</evidence>
<keyword evidence="3" id="KW-1185">Reference proteome</keyword>
<name>A0ABP6KHK6_9ACTN</name>
<evidence type="ECO:0000256" key="1">
    <source>
        <dbReference type="SAM" id="MobiDB-lite"/>
    </source>
</evidence>
<protein>
    <recommendedName>
        <fullName evidence="4">Secreted protein</fullName>
    </recommendedName>
</protein>
<dbReference type="Proteomes" id="UP001499930">
    <property type="component" value="Unassembled WGS sequence"/>
</dbReference>
<organism evidence="2 3">
    <name type="scientific">Streptosporangium longisporum</name>
    <dbReference type="NCBI Taxonomy" id="46187"/>
    <lineage>
        <taxon>Bacteria</taxon>
        <taxon>Bacillati</taxon>
        <taxon>Actinomycetota</taxon>
        <taxon>Actinomycetes</taxon>
        <taxon>Streptosporangiales</taxon>
        <taxon>Streptosporangiaceae</taxon>
        <taxon>Streptosporangium</taxon>
    </lineage>
</organism>
<dbReference type="EMBL" id="BAAAWD010000009">
    <property type="protein sequence ID" value="GAA3010724.1"/>
    <property type="molecule type" value="Genomic_DNA"/>
</dbReference>
<feature type="region of interest" description="Disordered" evidence="1">
    <location>
        <begin position="66"/>
        <end position="86"/>
    </location>
</feature>
<proteinExistence type="predicted"/>